<proteinExistence type="predicted"/>
<name>A0A918W7Z5_9GAMM</name>
<reference evidence="3" key="1">
    <citation type="journal article" date="2014" name="Int. J. Syst. Evol. Microbiol.">
        <title>Complete genome sequence of Corynebacterium casei LMG S-19264T (=DSM 44701T), isolated from a smear-ripened cheese.</title>
        <authorList>
            <consortium name="US DOE Joint Genome Institute (JGI-PGF)"/>
            <person name="Walter F."/>
            <person name="Albersmeier A."/>
            <person name="Kalinowski J."/>
            <person name="Ruckert C."/>
        </authorList>
    </citation>
    <scope>NUCLEOTIDE SEQUENCE</scope>
    <source>
        <strain evidence="3">KCTC 23077</strain>
    </source>
</reference>
<keyword evidence="2" id="KW-0812">Transmembrane</keyword>
<accession>A0A918W7Z5</accession>
<evidence type="ECO:0000256" key="1">
    <source>
        <dbReference type="SAM" id="MobiDB-lite"/>
    </source>
</evidence>
<keyword evidence="2" id="KW-1133">Transmembrane helix</keyword>
<comment type="caution">
    <text evidence="3">The sequence shown here is derived from an EMBL/GenBank/DDBJ whole genome shotgun (WGS) entry which is preliminary data.</text>
</comment>
<keyword evidence="2" id="KW-0472">Membrane</keyword>
<sequence>MLDPSAVEPAAYWEHDMRVLRSLFAALGLIAGAAVGALNREAIAIDFGPVALVTTLGIALIGAVLLGTLIGGAAVALGTPGRRPKHGADLRDASRPEV</sequence>
<evidence type="ECO:0000256" key="2">
    <source>
        <dbReference type="SAM" id="Phobius"/>
    </source>
</evidence>
<gene>
    <name evidence="3" type="ORF">GCM10007067_08990</name>
</gene>
<dbReference type="AlphaFoldDB" id="A0A918W7Z5"/>
<protein>
    <recommendedName>
        <fullName evidence="5">DUF1049 domain-containing protein</fullName>
    </recommendedName>
</protein>
<feature type="region of interest" description="Disordered" evidence="1">
    <location>
        <begin position="78"/>
        <end position="98"/>
    </location>
</feature>
<organism evidence="3 4">
    <name type="scientific">Cognatilysobacter bugurensis</name>
    <dbReference type="NCBI Taxonomy" id="543356"/>
    <lineage>
        <taxon>Bacteria</taxon>
        <taxon>Pseudomonadati</taxon>
        <taxon>Pseudomonadota</taxon>
        <taxon>Gammaproteobacteria</taxon>
        <taxon>Lysobacterales</taxon>
        <taxon>Lysobacteraceae</taxon>
        <taxon>Cognatilysobacter</taxon>
    </lineage>
</organism>
<evidence type="ECO:0008006" key="5">
    <source>
        <dbReference type="Google" id="ProtNLM"/>
    </source>
</evidence>
<reference evidence="3" key="2">
    <citation type="submission" date="2020-09" db="EMBL/GenBank/DDBJ databases">
        <authorList>
            <person name="Sun Q."/>
            <person name="Kim S."/>
        </authorList>
    </citation>
    <scope>NUCLEOTIDE SEQUENCE</scope>
    <source>
        <strain evidence="3">KCTC 23077</strain>
    </source>
</reference>
<evidence type="ECO:0000313" key="4">
    <source>
        <dbReference type="Proteomes" id="UP000646426"/>
    </source>
</evidence>
<dbReference type="Proteomes" id="UP000646426">
    <property type="component" value="Unassembled WGS sequence"/>
</dbReference>
<feature type="compositionally biased region" description="Basic and acidic residues" evidence="1">
    <location>
        <begin position="86"/>
        <end position="98"/>
    </location>
</feature>
<feature type="transmembrane region" description="Helical" evidence="2">
    <location>
        <begin position="50"/>
        <end position="77"/>
    </location>
</feature>
<keyword evidence="4" id="KW-1185">Reference proteome</keyword>
<dbReference type="EMBL" id="BMYD01000001">
    <property type="protein sequence ID" value="GHA74260.1"/>
    <property type="molecule type" value="Genomic_DNA"/>
</dbReference>
<evidence type="ECO:0000313" key="3">
    <source>
        <dbReference type="EMBL" id="GHA74260.1"/>
    </source>
</evidence>
<feature type="transmembrane region" description="Helical" evidence="2">
    <location>
        <begin position="20"/>
        <end position="38"/>
    </location>
</feature>